<dbReference type="Proteomes" id="UP000823561">
    <property type="component" value="Chromosome 1"/>
</dbReference>
<proteinExistence type="inferred from homology"/>
<reference evidence="6 7" key="1">
    <citation type="submission" date="2020-10" db="EMBL/GenBank/DDBJ databases">
        <title>Chromosome-scale genome assembly of the Allis shad, Alosa alosa.</title>
        <authorList>
            <person name="Margot Z."/>
            <person name="Christophe K."/>
            <person name="Cabau C."/>
            <person name="Louis A."/>
            <person name="Berthelot C."/>
            <person name="Parey E."/>
            <person name="Roest Crollius H."/>
            <person name="Montfort J."/>
            <person name="Robinson-Rechavi M."/>
            <person name="Bucao C."/>
            <person name="Bouchez O."/>
            <person name="Gislard M."/>
            <person name="Lluch J."/>
            <person name="Milhes M."/>
            <person name="Lampietro C."/>
            <person name="Lopez Roques C."/>
            <person name="Donnadieu C."/>
            <person name="Braasch I."/>
            <person name="Desvignes T."/>
            <person name="Postlethwait J."/>
            <person name="Bobe J."/>
            <person name="Guiguen Y."/>
        </authorList>
    </citation>
    <scope>NUCLEOTIDE SEQUENCE [LARGE SCALE GENOMIC DNA]</scope>
    <source>
        <strain evidence="6">M-15738</strain>
        <tissue evidence="6">Blood</tissue>
    </source>
</reference>
<name>A0AAV6HDE1_9TELE</name>
<dbReference type="PANTHER" id="PTHR11645">
    <property type="entry name" value="PYRROLINE-5-CARBOXYLATE REDUCTASE"/>
    <property type="match status" value="1"/>
</dbReference>
<comment type="similarity">
    <text evidence="1">Belongs to the pyrroline-5-carboxylate reductase family.</text>
</comment>
<evidence type="ECO:0000256" key="4">
    <source>
        <dbReference type="ARBA" id="ARBA00072230"/>
    </source>
</evidence>
<keyword evidence="7" id="KW-1185">Reference proteome</keyword>
<dbReference type="PANTHER" id="PTHR11645:SF58">
    <property type="entry name" value="NADP-DEPENDENT OXIDOREDUCTASE DOMAIN-CONTAINING PROTEIN 1"/>
    <property type="match status" value="1"/>
</dbReference>
<dbReference type="Pfam" id="PF03807">
    <property type="entry name" value="F420_oxidored"/>
    <property type="match status" value="1"/>
</dbReference>
<evidence type="ECO:0000259" key="5">
    <source>
        <dbReference type="Pfam" id="PF03807"/>
    </source>
</evidence>
<protein>
    <recommendedName>
        <fullName evidence="4">NADP-dependent oxidoreductase domain-containing protein 1</fullName>
    </recommendedName>
</protein>
<organism evidence="6 7">
    <name type="scientific">Alosa alosa</name>
    <name type="common">allis shad</name>
    <dbReference type="NCBI Taxonomy" id="278164"/>
    <lineage>
        <taxon>Eukaryota</taxon>
        <taxon>Metazoa</taxon>
        <taxon>Chordata</taxon>
        <taxon>Craniata</taxon>
        <taxon>Vertebrata</taxon>
        <taxon>Euteleostomi</taxon>
        <taxon>Actinopterygii</taxon>
        <taxon>Neopterygii</taxon>
        <taxon>Teleostei</taxon>
        <taxon>Clupei</taxon>
        <taxon>Clupeiformes</taxon>
        <taxon>Clupeoidei</taxon>
        <taxon>Clupeidae</taxon>
        <taxon>Alosa</taxon>
    </lineage>
</organism>
<comment type="function">
    <text evidence="3">Probable oxidoreductase.</text>
</comment>
<evidence type="ECO:0000313" key="6">
    <source>
        <dbReference type="EMBL" id="KAG5285145.1"/>
    </source>
</evidence>
<gene>
    <name evidence="6" type="ORF">AALO_G00000010</name>
</gene>
<dbReference type="InterPro" id="IPR036291">
    <property type="entry name" value="NAD(P)-bd_dom_sf"/>
</dbReference>
<dbReference type="InterPro" id="IPR028939">
    <property type="entry name" value="P5C_Rdtase_cat_N"/>
</dbReference>
<sequence>MFDLTANLHSLQFEAGLTDEEKKITYLRSRCAAQTACSCAHALFYCKLAHSFRTHLLKLTDSSAGGGTQRELTQLTQSEMTQRLTQRELTVGIIGGGHLGEQLARALQKHTCITPAHIKVSSRRPEALEELSLMGIECFYDNQRLASWAEVLFLCCLPCHLSQVCDDIRAHLPRHCVVYSFISTVPVKRLSQLLGHTSILRPAYEFVSGDAEWQGFPSVMAALKDVDVIAASCPLSMSCKSF</sequence>
<comment type="caution">
    <text evidence="6">The sequence shown here is derived from an EMBL/GenBank/DDBJ whole genome shotgun (WGS) entry which is preliminary data.</text>
</comment>
<evidence type="ECO:0000256" key="1">
    <source>
        <dbReference type="ARBA" id="ARBA00005525"/>
    </source>
</evidence>
<evidence type="ECO:0000256" key="2">
    <source>
        <dbReference type="ARBA" id="ARBA00023002"/>
    </source>
</evidence>
<accession>A0AAV6HDE1</accession>
<dbReference type="GO" id="GO:0004735">
    <property type="term" value="F:pyrroline-5-carboxylate reductase activity"/>
    <property type="evidence" value="ECO:0007669"/>
    <property type="project" value="TreeGrafter"/>
</dbReference>
<keyword evidence="2" id="KW-0560">Oxidoreductase</keyword>
<evidence type="ECO:0000256" key="3">
    <source>
        <dbReference type="ARBA" id="ARBA00054560"/>
    </source>
</evidence>
<dbReference type="AlphaFoldDB" id="A0AAV6HDE1"/>
<dbReference type="EMBL" id="JADWDJ010000001">
    <property type="protein sequence ID" value="KAG5285145.1"/>
    <property type="molecule type" value="Genomic_DNA"/>
</dbReference>
<dbReference type="SUPFAM" id="SSF51735">
    <property type="entry name" value="NAD(P)-binding Rossmann-fold domains"/>
    <property type="match status" value="1"/>
</dbReference>
<dbReference type="FunFam" id="3.40.50.720:FF:000447">
    <property type="entry name" value="NADP dependent oxidoreductase domain containing 1"/>
    <property type="match status" value="1"/>
</dbReference>
<dbReference type="Gene3D" id="3.40.50.720">
    <property type="entry name" value="NAD(P)-binding Rossmann-like Domain"/>
    <property type="match status" value="1"/>
</dbReference>
<feature type="domain" description="Pyrroline-5-carboxylate reductase catalytic N-terminal" evidence="5">
    <location>
        <begin position="90"/>
        <end position="178"/>
    </location>
</feature>
<dbReference type="GO" id="GO:0055129">
    <property type="term" value="P:L-proline biosynthetic process"/>
    <property type="evidence" value="ECO:0007669"/>
    <property type="project" value="TreeGrafter"/>
</dbReference>
<evidence type="ECO:0000313" key="7">
    <source>
        <dbReference type="Proteomes" id="UP000823561"/>
    </source>
</evidence>